<dbReference type="HOGENOM" id="CLU_3218754_0_0_3"/>
<protein>
    <submittedName>
        <fullName evidence="1">Uncharacterized protein</fullName>
    </submittedName>
</protein>
<dbReference type="AlphaFoldDB" id="F4Y223"/>
<evidence type="ECO:0000313" key="1">
    <source>
        <dbReference type="EMBL" id="EGJ29315.1"/>
    </source>
</evidence>
<reference evidence="2" key="1">
    <citation type="journal article" date="2011" name="Proc. Natl. Acad. Sci. U.S.A.">
        <title>Genomic insights into the physiology and ecology of the marine filamentous cyanobacterium Lyngbya majuscula.</title>
        <authorList>
            <person name="Jones A.C."/>
            <person name="Monroe E.A."/>
            <person name="Podell S."/>
            <person name="Hess W.R."/>
            <person name="Klages S."/>
            <person name="Esquenazi E."/>
            <person name="Niessen S."/>
            <person name="Hoover H."/>
            <person name="Rothmann M."/>
            <person name="Lasken R.S."/>
            <person name="Yates J.R.III."/>
            <person name="Reinhardt R."/>
            <person name="Kube M."/>
            <person name="Burkart M.D."/>
            <person name="Allen E.E."/>
            <person name="Dorrestein P.C."/>
            <person name="Gerwick W.H."/>
            <person name="Gerwick L."/>
        </authorList>
    </citation>
    <scope>NUCLEOTIDE SEQUENCE [LARGE SCALE GENOMIC DNA]</scope>
    <source>
        <strain evidence="2">3L</strain>
    </source>
</reference>
<keyword evidence="2" id="KW-1185">Reference proteome</keyword>
<organism evidence="1 2">
    <name type="scientific">Moorena producens 3L</name>
    <dbReference type="NCBI Taxonomy" id="489825"/>
    <lineage>
        <taxon>Bacteria</taxon>
        <taxon>Bacillati</taxon>
        <taxon>Cyanobacteriota</taxon>
        <taxon>Cyanophyceae</taxon>
        <taxon>Coleofasciculales</taxon>
        <taxon>Coleofasciculaceae</taxon>
        <taxon>Moorena</taxon>
    </lineage>
</organism>
<dbReference type="Proteomes" id="UP000003959">
    <property type="component" value="Unassembled WGS sequence"/>
</dbReference>
<name>F4Y223_9CYAN</name>
<sequence length="44" mass="4993">MTVKVGWAKTFWLKSVLMIRQLCPPYCQGGRVGKNILVQISIND</sequence>
<dbReference type="EMBL" id="GL890970">
    <property type="protein sequence ID" value="EGJ29315.1"/>
    <property type="molecule type" value="Genomic_DNA"/>
</dbReference>
<gene>
    <name evidence="1" type="ORF">LYNGBM3L_65360</name>
</gene>
<proteinExistence type="predicted"/>
<accession>F4Y223</accession>
<evidence type="ECO:0000313" key="2">
    <source>
        <dbReference type="Proteomes" id="UP000003959"/>
    </source>
</evidence>